<dbReference type="CDD" id="cd03814">
    <property type="entry name" value="GT4-like"/>
    <property type="match status" value="1"/>
</dbReference>
<proteinExistence type="predicted"/>
<sequence length="381" mass="43012">MKIMIITETFLPSTDGIVTRLTACIRWLHRDGHDVQIVAPDLGVYEFDGAPVKGVPAYAFPFYRSKKFAFPNRIVKKYIEEFAPDVIHVVNPAVVGYSGVTYAEKLKIPFIASYHTNIPQYMAYYKLGKLTWLMWWFMKKMHNKADLNLCTSHTVQQELMERGFERMHVWKRGVDTEHFNPKHYSEDMRHRLTGGKQGKTLLLYVGRLAAEKEIEKIRDVLQESDRFCLAIVGDGPHRQALENHFDGTDTVFTGFIHGTELASAFASSDVFVFPSTTETLGLVIMEAMASGLPIVAAESGPTKEQITADRNGLLYDSSDPESFKKVVRRLEDEVLRKRLAHQAAEDVAELGWAAAAEQIRDLYAQIAHARNTASSKAVEQA</sequence>
<keyword evidence="3" id="KW-0808">Transferase</keyword>
<dbReference type="InterPro" id="IPR001296">
    <property type="entry name" value="Glyco_trans_1"/>
</dbReference>
<evidence type="ECO:0000259" key="1">
    <source>
        <dbReference type="Pfam" id="PF00534"/>
    </source>
</evidence>
<feature type="domain" description="Glycosyl transferase family 1" evidence="1">
    <location>
        <begin position="196"/>
        <end position="344"/>
    </location>
</feature>
<gene>
    <name evidence="3" type="ORF">EEX84_00320</name>
</gene>
<dbReference type="OrthoDB" id="9802525at2"/>
<protein>
    <submittedName>
        <fullName evidence="3">Glycosyltransferase family 1 protein</fullName>
    </submittedName>
</protein>
<name>A0A3M8PAU8_9BACL</name>
<evidence type="ECO:0000313" key="3">
    <source>
        <dbReference type="EMBL" id="RNF40836.1"/>
    </source>
</evidence>
<dbReference type="PANTHER" id="PTHR45947:SF3">
    <property type="entry name" value="SULFOQUINOVOSYL TRANSFERASE SQD2"/>
    <property type="match status" value="1"/>
</dbReference>
<dbReference type="AlphaFoldDB" id="A0A3M8PAU8"/>
<dbReference type="Gene3D" id="3.40.50.2000">
    <property type="entry name" value="Glycogen Phosphorylase B"/>
    <property type="match status" value="2"/>
</dbReference>
<dbReference type="Pfam" id="PF00534">
    <property type="entry name" value="Glycos_transf_1"/>
    <property type="match status" value="1"/>
</dbReference>
<dbReference type="Proteomes" id="UP000275473">
    <property type="component" value="Unassembled WGS sequence"/>
</dbReference>
<keyword evidence="4" id="KW-1185">Reference proteome</keyword>
<evidence type="ECO:0000313" key="4">
    <source>
        <dbReference type="Proteomes" id="UP000275473"/>
    </source>
</evidence>
<dbReference type="Pfam" id="PF13439">
    <property type="entry name" value="Glyco_transf_4"/>
    <property type="match status" value="1"/>
</dbReference>
<dbReference type="RefSeq" id="WP_123163586.1">
    <property type="nucleotide sequence ID" value="NZ_RIAX01000001.1"/>
</dbReference>
<feature type="domain" description="Glycosyltransferase subfamily 4-like N-terminal" evidence="2">
    <location>
        <begin position="15"/>
        <end position="177"/>
    </location>
</feature>
<dbReference type="InterPro" id="IPR050194">
    <property type="entry name" value="Glycosyltransferase_grp1"/>
</dbReference>
<organism evidence="3 4">
    <name type="scientific">Planococcus salinus</name>
    <dbReference type="NCBI Taxonomy" id="1848460"/>
    <lineage>
        <taxon>Bacteria</taxon>
        <taxon>Bacillati</taxon>
        <taxon>Bacillota</taxon>
        <taxon>Bacilli</taxon>
        <taxon>Bacillales</taxon>
        <taxon>Caryophanaceae</taxon>
        <taxon>Planococcus</taxon>
    </lineage>
</organism>
<dbReference type="InterPro" id="IPR028098">
    <property type="entry name" value="Glyco_trans_4-like_N"/>
</dbReference>
<reference evidence="3 4" key="1">
    <citation type="journal article" date="2018" name="Int. J. Syst. Evol. Microbiol.">
        <title>Planococcus salinus sp. nov., a moderately halophilic bacterium isolated from a saline-alkali soil.</title>
        <authorList>
            <person name="Gan L."/>
        </authorList>
    </citation>
    <scope>NUCLEOTIDE SEQUENCE [LARGE SCALE GENOMIC DNA]</scope>
    <source>
        <strain evidence="3 4">LCB217</strain>
    </source>
</reference>
<dbReference type="EMBL" id="RIAX01000001">
    <property type="protein sequence ID" value="RNF40836.1"/>
    <property type="molecule type" value="Genomic_DNA"/>
</dbReference>
<dbReference type="SUPFAM" id="SSF53756">
    <property type="entry name" value="UDP-Glycosyltransferase/glycogen phosphorylase"/>
    <property type="match status" value="1"/>
</dbReference>
<comment type="caution">
    <text evidence="3">The sequence shown here is derived from an EMBL/GenBank/DDBJ whole genome shotgun (WGS) entry which is preliminary data.</text>
</comment>
<dbReference type="PANTHER" id="PTHR45947">
    <property type="entry name" value="SULFOQUINOVOSYL TRANSFERASE SQD2"/>
    <property type="match status" value="1"/>
</dbReference>
<evidence type="ECO:0000259" key="2">
    <source>
        <dbReference type="Pfam" id="PF13439"/>
    </source>
</evidence>
<accession>A0A3M8PAU8</accession>
<dbReference type="GO" id="GO:0016757">
    <property type="term" value="F:glycosyltransferase activity"/>
    <property type="evidence" value="ECO:0007669"/>
    <property type="project" value="InterPro"/>
</dbReference>